<evidence type="ECO:0000313" key="4">
    <source>
        <dbReference type="EMBL" id="PIA17738.1"/>
    </source>
</evidence>
<organism evidence="4 5">
    <name type="scientific">Coemansia reversa (strain ATCC 12441 / NRRL 1564)</name>
    <dbReference type="NCBI Taxonomy" id="763665"/>
    <lineage>
        <taxon>Eukaryota</taxon>
        <taxon>Fungi</taxon>
        <taxon>Fungi incertae sedis</taxon>
        <taxon>Zoopagomycota</taxon>
        <taxon>Kickxellomycotina</taxon>
        <taxon>Kickxellomycetes</taxon>
        <taxon>Kickxellales</taxon>
        <taxon>Kickxellaceae</taxon>
        <taxon>Coemansia</taxon>
    </lineage>
</organism>
<dbReference type="EC" id="3.1.3.16" evidence="1"/>
<protein>
    <recommendedName>
        <fullName evidence="1">Protein phosphatase</fullName>
        <ecNumber evidence="1">3.1.3.16</ecNumber>
    </recommendedName>
</protein>
<dbReference type="OrthoDB" id="60843at2759"/>
<sequence>MVPLINSTLGPRFQAVLASAWISKRAAAKYVQDYVKRIQEEGKKDKREPIAFAPPIQVQVLDIAEGKSYEALDAINGGEDSLFHGRIKQNLVYGVSDGVGGWNEAGIDPSIFSRSLTAYSAMAAEGSFLLHDSDEADPKDIMRRAFAGMRHDNIPAYGSATELVLSLSLATGKLRTAQLGDSTYVILNEKQKAQFVSTEQQHRFNMPYQLTIPPIENDPKPTKPASESLDSENAQFFRPRPIDEDGEMAQKICKEIDQDNFTDLSAVGFDTPFDAREGTHPLEHNNVVVAATDGLFDNVHVDEVEKLAERFMQAIDKIRGIKESESGNNDKQPGSTAANDLFGGLAYSIAAQAVANYIQHDLRSPFAERAKAAGYSFTGGKPDDVTVMLAWIKDSAKTQAEQKIADMNPKL</sequence>
<gene>
    <name evidence="4" type="ORF">COEREDRAFT_80397</name>
</gene>
<comment type="cofactor">
    <cofactor evidence="1">
        <name>Mg(2+)</name>
        <dbReference type="ChEBI" id="CHEBI:18420"/>
    </cofactor>
</comment>
<keyword evidence="1" id="KW-0904">Protein phosphatase</keyword>
<dbReference type="PANTHER" id="PTHR12320:SF1">
    <property type="entry name" value="PROTEIN PHOSPHATASE PTC7 HOMOLOG"/>
    <property type="match status" value="1"/>
</dbReference>
<proteinExistence type="inferred from homology"/>
<dbReference type="GO" id="GO:0004722">
    <property type="term" value="F:protein serine/threonine phosphatase activity"/>
    <property type="evidence" value="ECO:0007669"/>
    <property type="project" value="UniProtKB-EC"/>
</dbReference>
<keyword evidence="1" id="KW-0460">Magnesium</keyword>
<name>A0A2G5BFD6_COERN</name>
<dbReference type="InterPro" id="IPR039123">
    <property type="entry name" value="PPTC7"/>
</dbReference>
<dbReference type="GO" id="GO:0046872">
    <property type="term" value="F:metal ion binding"/>
    <property type="evidence" value="ECO:0007669"/>
    <property type="project" value="UniProtKB-UniRule"/>
</dbReference>
<comment type="catalytic activity">
    <reaction evidence="1">
        <text>O-phospho-L-seryl-[protein] + H2O = L-seryl-[protein] + phosphate</text>
        <dbReference type="Rhea" id="RHEA:20629"/>
        <dbReference type="Rhea" id="RHEA-COMP:9863"/>
        <dbReference type="Rhea" id="RHEA-COMP:11604"/>
        <dbReference type="ChEBI" id="CHEBI:15377"/>
        <dbReference type="ChEBI" id="CHEBI:29999"/>
        <dbReference type="ChEBI" id="CHEBI:43474"/>
        <dbReference type="ChEBI" id="CHEBI:83421"/>
        <dbReference type="EC" id="3.1.3.16"/>
    </reaction>
</comment>
<keyword evidence="1" id="KW-0378">Hydrolase</keyword>
<dbReference type="PANTHER" id="PTHR12320">
    <property type="entry name" value="PROTEIN PHOSPHATASE 2C"/>
    <property type="match status" value="1"/>
</dbReference>
<dbReference type="AlphaFoldDB" id="A0A2G5BFD6"/>
<keyword evidence="1" id="KW-0479">Metal-binding</keyword>
<reference evidence="4 5" key="1">
    <citation type="journal article" date="2015" name="Genome Biol. Evol.">
        <title>Phylogenomic analyses indicate that early fungi evolved digesting cell walls of algal ancestors of land plants.</title>
        <authorList>
            <person name="Chang Y."/>
            <person name="Wang S."/>
            <person name="Sekimoto S."/>
            <person name="Aerts A.L."/>
            <person name="Choi C."/>
            <person name="Clum A."/>
            <person name="LaButti K.M."/>
            <person name="Lindquist E.A."/>
            <person name="Yee Ngan C."/>
            <person name="Ohm R.A."/>
            <person name="Salamov A.A."/>
            <person name="Grigoriev I.V."/>
            <person name="Spatafora J.W."/>
            <person name="Berbee M.L."/>
        </authorList>
    </citation>
    <scope>NUCLEOTIDE SEQUENCE [LARGE SCALE GENOMIC DNA]</scope>
    <source>
        <strain evidence="4 5">NRRL 1564</strain>
    </source>
</reference>
<feature type="region of interest" description="Disordered" evidence="2">
    <location>
        <begin position="211"/>
        <end position="232"/>
    </location>
</feature>
<dbReference type="Proteomes" id="UP000242474">
    <property type="component" value="Unassembled WGS sequence"/>
</dbReference>
<comment type="cofactor">
    <cofactor evidence="1">
        <name>Mn(2+)</name>
        <dbReference type="ChEBI" id="CHEBI:29035"/>
    </cofactor>
</comment>
<dbReference type="PROSITE" id="PS51746">
    <property type="entry name" value="PPM_2"/>
    <property type="match status" value="1"/>
</dbReference>
<evidence type="ECO:0000256" key="1">
    <source>
        <dbReference type="RuleBase" id="RU366020"/>
    </source>
</evidence>
<keyword evidence="5" id="KW-1185">Reference proteome</keyword>
<dbReference type="Gene3D" id="3.60.40.10">
    <property type="entry name" value="PPM-type phosphatase domain"/>
    <property type="match status" value="2"/>
</dbReference>
<feature type="domain" description="PPM-type phosphatase" evidence="3">
    <location>
        <begin position="57"/>
        <end position="392"/>
    </location>
</feature>
<accession>A0A2G5BFD6</accession>
<comment type="similarity">
    <text evidence="1">Belongs to the PP2C family.</text>
</comment>
<dbReference type="InterPro" id="IPR001932">
    <property type="entry name" value="PPM-type_phosphatase-like_dom"/>
</dbReference>
<evidence type="ECO:0000259" key="3">
    <source>
        <dbReference type="PROSITE" id="PS51746"/>
    </source>
</evidence>
<evidence type="ECO:0000256" key="2">
    <source>
        <dbReference type="SAM" id="MobiDB-lite"/>
    </source>
</evidence>
<dbReference type="STRING" id="763665.A0A2G5BFD6"/>
<dbReference type="EMBL" id="KZ303493">
    <property type="protein sequence ID" value="PIA17738.1"/>
    <property type="molecule type" value="Genomic_DNA"/>
</dbReference>
<comment type="catalytic activity">
    <reaction evidence="1">
        <text>O-phospho-L-threonyl-[protein] + H2O = L-threonyl-[protein] + phosphate</text>
        <dbReference type="Rhea" id="RHEA:47004"/>
        <dbReference type="Rhea" id="RHEA-COMP:11060"/>
        <dbReference type="Rhea" id="RHEA-COMP:11605"/>
        <dbReference type="ChEBI" id="CHEBI:15377"/>
        <dbReference type="ChEBI" id="CHEBI:30013"/>
        <dbReference type="ChEBI" id="CHEBI:43474"/>
        <dbReference type="ChEBI" id="CHEBI:61977"/>
        <dbReference type="EC" id="3.1.3.16"/>
    </reaction>
</comment>
<keyword evidence="1" id="KW-0464">Manganese</keyword>
<dbReference type="InterPro" id="IPR036457">
    <property type="entry name" value="PPM-type-like_dom_sf"/>
</dbReference>
<dbReference type="SUPFAM" id="SSF81606">
    <property type="entry name" value="PP2C-like"/>
    <property type="match status" value="1"/>
</dbReference>
<evidence type="ECO:0000313" key="5">
    <source>
        <dbReference type="Proteomes" id="UP000242474"/>
    </source>
</evidence>